<dbReference type="InterPro" id="IPR013589">
    <property type="entry name" value="Bac_transglu_N"/>
</dbReference>
<reference evidence="3" key="1">
    <citation type="submission" date="2020-05" db="EMBL/GenBank/DDBJ databases">
        <authorList>
            <person name="Chiriac C."/>
            <person name="Salcher M."/>
            <person name="Ghai R."/>
            <person name="Kavagutti S V."/>
        </authorList>
    </citation>
    <scope>NUCLEOTIDE SEQUENCE</scope>
</reference>
<name>A0A6J6XTR9_9ZZZZ</name>
<protein>
    <submittedName>
        <fullName evidence="3">Unannotated protein</fullName>
    </submittedName>
</protein>
<dbReference type="SUPFAM" id="SSF54001">
    <property type="entry name" value="Cysteine proteinases"/>
    <property type="match status" value="1"/>
</dbReference>
<dbReference type="PANTHER" id="PTHR33490:SF7">
    <property type="entry name" value="BLR2979 PROTEIN"/>
    <property type="match status" value="1"/>
</dbReference>
<dbReference type="Gene3D" id="3.10.620.30">
    <property type="match status" value="1"/>
</dbReference>
<dbReference type="Pfam" id="PF01841">
    <property type="entry name" value="Transglut_core"/>
    <property type="match status" value="1"/>
</dbReference>
<dbReference type="Pfam" id="PF08379">
    <property type="entry name" value="Bact_transglu_N"/>
    <property type="match status" value="1"/>
</dbReference>
<evidence type="ECO:0000313" key="3">
    <source>
        <dbReference type="EMBL" id="CAB4800382.1"/>
    </source>
</evidence>
<dbReference type="PANTHER" id="PTHR33490">
    <property type="entry name" value="BLR5614 PROTEIN-RELATED"/>
    <property type="match status" value="1"/>
</dbReference>
<evidence type="ECO:0000259" key="2">
    <source>
        <dbReference type="SMART" id="SM00460"/>
    </source>
</evidence>
<dbReference type="InterPro" id="IPR002931">
    <property type="entry name" value="Transglutaminase-like"/>
</dbReference>
<dbReference type="AlphaFoldDB" id="A0A6J6XTR9"/>
<dbReference type="SMART" id="SM00460">
    <property type="entry name" value="TGc"/>
    <property type="match status" value="1"/>
</dbReference>
<proteinExistence type="predicted"/>
<sequence>MKYRITHITLYDYSQSVGLCQNEAKLQPRNFWRQHCHTSYFDIAPAPIDFRERIDFFGNRVAYFAIQQPHSKLVVTSISEVTIFPRQNNLDLLNRMGWEQVRNLLQGQTLQGQSQSQSQSQSQAQQNQAKLQPQECTLELLEARQYLLDSPMVIVTPDLENYAQKSFHPDRPLVDVVSDLMGRIHKDFTYDPTFTTIATPLSEVLSFRRGVCQDFAHLAIGCLRAYGIAARYISGYVVTLPELGKPRLVGADASHAWFSVYIPGTGWLDFDPTNNTVPLDQHITLAWGRDYSDVTPLKGIAFGGGQHTLSVSVDVLRLESNKDPN</sequence>
<accession>A0A6J6XTR9</accession>
<dbReference type="EMBL" id="CAFAAL010000040">
    <property type="protein sequence ID" value="CAB4800382.1"/>
    <property type="molecule type" value="Genomic_DNA"/>
</dbReference>
<gene>
    <name evidence="3" type="ORF">UFOPK3004_00641</name>
</gene>
<feature type="region of interest" description="Disordered" evidence="1">
    <location>
        <begin position="109"/>
        <end position="128"/>
    </location>
</feature>
<dbReference type="InterPro" id="IPR038765">
    <property type="entry name" value="Papain-like_cys_pep_sf"/>
</dbReference>
<feature type="domain" description="Transglutaminase-like" evidence="2">
    <location>
        <begin position="204"/>
        <end position="274"/>
    </location>
</feature>
<evidence type="ECO:0000256" key="1">
    <source>
        <dbReference type="SAM" id="MobiDB-lite"/>
    </source>
</evidence>
<organism evidence="3">
    <name type="scientific">freshwater metagenome</name>
    <dbReference type="NCBI Taxonomy" id="449393"/>
    <lineage>
        <taxon>unclassified sequences</taxon>
        <taxon>metagenomes</taxon>
        <taxon>ecological metagenomes</taxon>
    </lineage>
</organism>